<accession>A0A8C4QUE6</accession>
<dbReference type="Proteomes" id="UP000694388">
    <property type="component" value="Unplaced"/>
</dbReference>
<dbReference type="GO" id="GO:0005737">
    <property type="term" value="C:cytoplasm"/>
    <property type="evidence" value="ECO:0007669"/>
    <property type="project" value="TreeGrafter"/>
</dbReference>
<dbReference type="InterPro" id="IPR007327">
    <property type="entry name" value="TPD52"/>
</dbReference>
<name>A0A8C4QUE6_EPTBU</name>
<dbReference type="Ensembl" id="ENSEBUT00000020420.1">
    <property type="protein sequence ID" value="ENSEBUP00000019844.1"/>
    <property type="gene ID" value="ENSEBUG00000012328.1"/>
</dbReference>
<dbReference type="Pfam" id="PF04201">
    <property type="entry name" value="TPD52"/>
    <property type="match status" value="1"/>
</dbReference>
<protein>
    <submittedName>
        <fullName evidence="4">Tpd52 like 1</fullName>
    </submittedName>
</protein>
<evidence type="ECO:0000256" key="3">
    <source>
        <dbReference type="SAM" id="MobiDB-lite"/>
    </source>
</evidence>
<dbReference type="OMA" id="MEAQARX"/>
<keyword evidence="5" id="KW-1185">Reference proteome</keyword>
<feature type="region of interest" description="Disordered" evidence="3">
    <location>
        <begin position="173"/>
        <end position="196"/>
    </location>
</feature>
<keyword evidence="2" id="KW-0175">Coiled coil</keyword>
<comment type="similarity">
    <text evidence="1">Belongs to the TPD52 family.</text>
</comment>
<reference evidence="4" key="2">
    <citation type="submission" date="2025-09" db="UniProtKB">
        <authorList>
            <consortium name="Ensembl"/>
        </authorList>
    </citation>
    <scope>IDENTIFICATION</scope>
</reference>
<dbReference type="AlphaFoldDB" id="A0A8C4QUE6"/>
<organism evidence="4 5">
    <name type="scientific">Eptatretus burgeri</name>
    <name type="common">Inshore hagfish</name>
    <dbReference type="NCBI Taxonomy" id="7764"/>
    <lineage>
        <taxon>Eukaryota</taxon>
        <taxon>Metazoa</taxon>
        <taxon>Chordata</taxon>
        <taxon>Craniata</taxon>
        <taxon>Vertebrata</taxon>
        <taxon>Cyclostomata</taxon>
        <taxon>Myxini</taxon>
        <taxon>Myxiniformes</taxon>
        <taxon>Myxinidae</taxon>
        <taxon>Eptatretinae</taxon>
        <taxon>Eptatretus</taxon>
    </lineage>
</organism>
<evidence type="ECO:0000256" key="2">
    <source>
        <dbReference type="ARBA" id="ARBA00023054"/>
    </source>
</evidence>
<evidence type="ECO:0000313" key="5">
    <source>
        <dbReference type="Proteomes" id="UP000694388"/>
    </source>
</evidence>
<feature type="region of interest" description="Disordered" evidence="3">
    <location>
        <begin position="1"/>
        <end position="34"/>
    </location>
</feature>
<sequence length="196" mass="21429">MEKASEGLLDPDNLHEVSVDPVSPQDAMTEAEQEELREELNKLEEEVATLRQVLGAKELHIAEIKRKLGVGPIGELRQNLTKGWQDMQSTNAYKKTQETLSQAGQKTTAALGTVSSAISRKLGDMKTRSISYASMRQSISMPVMRNSPTFKSFEERVENTVYNLKSKVVAPSPTGGTFEEVLNSTANASRESGGGN</sequence>
<dbReference type="PANTHER" id="PTHR19307:SF14">
    <property type="entry name" value="TUMOR PROTEIN D52"/>
    <property type="match status" value="1"/>
</dbReference>
<dbReference type="GeneTree" id="ENSGT00940000159202"/>
<proteinExistence type="inferred from homology"/>
<evidence type="ECO:0000313" key="4">
    <source>
        <dbReference type="Ensembl" id="ENSEBUP00000019844.1"/>
    </source>
</evidence>
<evidence type="ECO:0000256" key="1">
    <source>
        <dbReference type="ARBA" id="ARBA00005702"/>
    </source>
</evidence>
<dbReference type="PANTHER" id="PTHR19307">
    <property type="entry name" value="TUMOR PROTEIN D52"/>
    <property type="match status" value="1"/>
</dbReference>
<reference evidence="4" key="1">
    <citation type="submission" date="2025-08" db="UniProtKB">
        <authorList>
            <consortium name="Ensembl"/>
        </authorList>
    </citation>
    <scope>IDENTIFICATION</scope>
</reference>